<feature type="domain" description="DUF218" evidence="1">
    <location>
        <begin position="44"/>
        <end position="143"/>
    </location>
</feature>
<dbReference type="InterPro" id="IPR003848">
    <property type="entry name" value="DUF218"/>
</dbReference>
<protein>
    <submittedName>
        <fullName evidence="2">YdcF family protein</fullName>
    </submittedName>
</protein>
<accession>A0A928VQ61</accession>
<dbReference type="RefSeq" id="WP_264327277.1">
    <property type="nucleotide sequence ID" value="NZ_JADEXQ010000106.1"/>
</dbReference>
<proteinExistence type="predicted"/>
<organism evidence="2 3">
    <name type="scientific">Romeriopsis navalis LEGE 11480</name>
    <dbReference type="NCBI Taxonomy" id="2777977"/>
    <lineage>
        <taxon>Bacteria</taxon>
        <taxon>Bacillati</taxon>
        <taxon>Cyanobacteriota</taxon>
        <taxon>Cyanophyceae</taxon>
        <taxon>Leptolyngbyales</taxon>
        <taxon>Leptolyngbyaceae</taxon>
        <taxon>Romeriopsis</taxon>
        <taxon>Romeriopsis navalis</taxon>
    </lineage>
</organism>
<sequence>MRLRRPRIPKRCLRLLVAFWLGCSLLWSLGLAWQLHAASQQPIDTVLVLGGSIHREIHATRLANRYPDVPILISKGSPQPCIRLIFERRHLDLSRVWLEECAHSTFTNFYFSLPVLQQWQVHKVRLVTSGNHMSRASRMAKIILGSHGIWVEPEAALEVGRPGNRESRAKMALDVLRSLGWAIGSQVYQPRCQQVVPLSEVNLTAWRKQGFKCQHQKLLNLEQ</sequence>
<dbReference type="Pfam" id="PF02698">
    <property type="entry name" value="DUF218"/>
    <property type="match status" value="1"/>
</dbReference>
<name>A0A928VQ61_9CYAN</name>
<keyword evidence="3" id="KW-1185">Reference proteome</keyword>
<dbReference type="Gene3D" id="3.40.50.620">
    <property type="entry name" value="HUPs"/>
    <property type="match status" value="1"/>
</dbReference>
<comment type="caution">
    <text evidence="2">The sequence shown here is derived from an EMBL/GenBank/DDBJ whole genome shotgun (WGS) entry which is preliminary data.</text>
</comment>
<dbReference type="Proteomes" id="UP000625316">
    <property type="component" value="Unassembled WGS sequence"/>
</dbReference>
<evidence type="ECO:0000259" key="1">
    <source>
        <dbReference type="Pfam" id="PF02698"/>
    </source>
</evidence>
<dbReference type="EMBL" id="JADEXQ010000106">
    <property type="protein sequence ID" value="MBE9032460.1"/>
    <property type="molecule type" value="Genomic_DNA"/>
</dbReference>
<gene>
    <name evidence="2" type="ORF">IQ266_22235</name>
</gene>
<dbReference type="InterPro" id="IPR014729">
    <property type="entry name" value="Rossmann-like_a/b/a_fold"/>
</dbReference>
<evidence type="ECO:0000313" key="3">
    <source>
        <dbReference type="Proteomes" id="UP000625316"/>
    </source>
</evidence>
<reference evidence="2" key="1">
    <citation type="submission" date="2020-10" db="EMBL/GenBank/DDBJ databases">
        <authorList>
            <person name="Castelo-Branco R."/>
            <person name="Eusebio N."/>
            <person name="Adriana R."/>
            <person name="Vieira A."/>
            <person name="Brugerolle De Fraissinette N."/>
            <person name="Rezende De Castro R."/>
            <person name="Schneider M.P."/>
            <person name="Vasconcelos V."/>
            <person name="Leao P.N."/>
        </authorList>
    </citation>
    <scope>NUCLEOTIDE SEQUENCE</scope>
    <source>
        <strain evidence="2">LEGE 11480</strain>
    </source>
</reference>
<dbReference type="AlphaFoldDB" id="A0A928VQ61"/>
<evidence type="ECO:0000313" key="2">
    <source>
        <dbReference type="EMBL" id="MBE9032460.1"/>
    </source>
</evidence>
<dbReference type="CDD" id="cd06259">
    <property type="entry name" value="YdcF-like"/>
    <property type="match status" value="1"/>
</dbReference>